<keyword evidence="3" id="KW-1003">Cell membrane</keyword>
<dbReference type="NCBIfam" id="TIGR01726">
    <property type="entry name" value="HEQRo_perm_3TM"/>
    <property type="match status" value="1"/>
</dbReference>
<comment type="similarity">
    <text evidence="8">Belongs to the binding-protein-dependent transport system permease family.</text>
</comment>
<dbReference type="CDD" id="cd06261">
    <property type="entry name" value="TM_PBP2"/>
    <property type="match status" value="1"/>
</dbReference>
<dbReference type="AlphaFoldDB" id="A0A285R6U4"/>
<name>A0A285R6U4_9BACL</name>
<keyword evidence="6 8" id="KW-1133">Transmembrane helix</keyword>
<dbReference type="GO" id="GO:0006865">
    <property type="term" value="P:amino acid transport"/>
    <property type="evidence" value="ECO:0007669"/>
    <property type="project" value="UniProtKB-KW"/>
</dbReference>
<evidence type="ECO:0000256" key="6">
    <source>
        <dbReference type="ARBA" id="ARBA00022989"/>
    </source>
</evidence>
<protein>
    <submittedName>
        <fullName evidence="10">Amino acid ABC transporter membrane protein 1 (PAAT family)</fullName>
    </submittedName>
</protein>
<evidence type="ECO:0000259" key="9">
    <source>
        <dbReference type="PROSITE" id="PS50928"/>
    </source>
</evidence>
<dbReference type="PANTHER" id="PTHR30614">
    <property type="entry name" value="MEMBRANE COMPONENT OF AMINO ACID ABC TRANSPORTER"/>
    <property type="match status" value="1"/>
</dbReference>
<evidence type="ECO:0000256" key="2">
    <source>
        <dbReference type="ARBA" id="ARBA00022448"/>
    </source>
</evidence>
<dbReference type="Pfam" id="PF00528">
    <property type="entry name" value="BPD_transp_1"/>
    <property type="match status" value="1"/>
</dbReference>
<organism evidence="10 11">
    <name type="scientific">Ureibacillus xyleni</name>
    <dbReference type="NCBI Taxonomy" id="614648"/>
    <lineage>
        <taxon>Bacteria</taxon>
        <taxon>Bacillati</taxon>
        <taxon>Bacillota</taxon>
        <taxon>Bacilli</taxon>
        <taxon>Bacillales</taxon>
        <taxon>Caryophanaceae</taxon>
        <taxon>Ureibacillus</taxon>
    </lineage>
</organism>
<feature type="transmembrane region" description="Helical" evidence="8">
    <location>
        <begin position="200"/>
        <end position="222"/>
    </location>
</feature>
<gene>
    <name evidence="10" type="ORF">SAMN05880501_10153</name>
</gene>
<keyword evidence="4 8" id="KW-0812">Transmembrane</keyword>
<dbReference type="Proteomes" id="UP000219636">
    <property type="component" value="Unassembled WGS sequence"/>
</dbReference>
<sequence length="236" mass="26303">MEKYFDINYLWGAIPQLAPFLWITLVVAALAVIFGSLLGLVIAVFKLSKSKILQFLANVYITIMRCTPSVVLLFLVYYGVPAFADYFFGIYLQDVETGVFVVITFSLQFAAMMAEVIRSAYQAIDKGQYEAAVSVGLTPFQAYRRIIFPQAFIVALPNFGNGLIAVLQEGALAYTIGFIDIVGKANLIIANNFNTHAFEIYIALAVFYWILSVAIEKFFGLLEKMFSKGQRSLKTS</sequence>
<dbReference type="EMBL" id="OBMQ01000001">
    <property type="protein sequence ID" value="SOB89825.1"/>
    <property type="molecule type" value="Genomic_DNA"/>
</dbReference>
<keyword evidence="11" id="KW-1185">Reference proteome</keyword>
<evidence type="ECO:0000256" key="8">
    <source>
        <dbReference type="RuleBase" id="RU363032"/>
    </source>
</evidence>
<evidence type="ECO:0000256" key="7">
    <source>
        <dbReference type="ARBA" id="ARBA00023136"/>
    </source>
</evidence>
<evidence type="ECO:0000256" key="4">
    <source>
        <dbReference type="ARBA" id="ARBA00022692"/>
    </source>
</evidence>
<comment type="subcellular location">
    <subcellularLocation>
        <location evidence="1 8">Cell membrane</location>
        <topology evidence="1 8">Multi-pass membrane protein</topology>
    </subcellularLocation>
</comment>
<dbReference type="InterPro" id="IPR035906">
    <property type="entry name" value="MetI-like_sf"/>
</dbReference>
<keyword evidence="2 8" id="KW-0813">Transport</keyword>
<proteinExistence type="inferred from homology"/>
<dbReference type="PANTHER" id="PTHR30614:SF0">
    <property type="entry name" value="L-CYSTINE TRANSPORT SYSTEM PERMEASE PROTEIN TCYL"/>
    <property type="match status" value="1"/>
</dbReference>
<dbReference type="SUPFAM" id="SSF161098">
    <property type="entry name" value="MetI-like"/>
    <property type="match status" value="1"/>
</dbReference>
<feature type="domain" description="ABC transmembrane type-1" evidence="9">
    <location>
        <begin position="21"/>
        <end position="219"/>
    </location>
</feature>
<dbReference type="InterPro" id="IPR000515">
    <property type="entry name" value="MetI-like"/>
</dbReference>
<dbReference type="Gene3D" id="1.10.3720.10">
    <property type="entry name" value="MetI-like"/>
    <property type="match status" value="1"/>
</dbReference>
<keyword evidence="5" id="KW-0029">Amino-acid transport</keyword>
<keyword evidence="7 8" id="KW-0472">Membrane</keyword>
<feature type="transmembrane region" description="Helical" evidence="8">
    <location>
        <begin position="57"/>
        <end position="78"/>
    </location>
</feature>
<evidence type="ECO:0000313" key="10">
    <source>
        <dbReference type="EMBL" id="SOB89825.1"/>
    </source>
</evidence>
<dbReference type="RefSeq" id="WP_097071646.1">
    <property type="nucleotide sequence ID" value="NZ_OBMQ01000001.1"/>
</dbReference>
<evidence type="ECO:0000256" key="1">
    <source>
        <dbReference type="ARBA" id="ARBA00004651"/>
    </source>
</evidence>
<feature type="transmembrane region" description="Helical" evidence="8">
    <location>
        <begin position="20"/>
        <end position="45"/>
    </location>
</feature>
<feature type="transmembrane region" description="Helical" evidence="8">
    <location>
        <begin position="98"/>
        <end position="117"/>
    </location>
</feature>
<evidence type="ECO:0000256" key="5">
    <source>
        <dbReference type="ARBA" id="ARBA00022970"/>
    </source>
</evidence>
<evidence type="ECO:0000313" key="11">
    <source>
        <dbReference type="Proteomes" id="UP000219636"/>
    </source>
</evidence>
<reference evidence="11" key="1">
    <citation type="submission" date="2017-08" db="EMBL/GenBank/DDBJ databases">
        <authorList>
            <person name="Varghese N."/>
            <person name="Submissions S."/>
        </authorList>
    </citation>
    <scope>NUCLEOTIDE SEQUENCE [LARGE SCALE GENOMIC DNA]</scope>
    <source>
        <strain evidence="11">JC22</strain>
    </source>
</reference>
<dbReference type="PROSITE" id="PS50928">
    <property type="entry name" value="ABC_TM1"/>
    <property type="match status" value="1"/>
</dbReference>
<dbReference type="InterPro" id="IPR043429">
    <property type="entry name" value="ArtM/GltK/GlnP/TcyL/YhdX-like"/>
</dbReference>
<evidence type="ECO:0000256" key="3">
    <source>
        <dbReference type="ARBA" id="ARBA00022475"/>
    </source>
</evidence>
<dbReference type="OrthoDB" id="9805999at2"/>
<accession>A0A285R6U4</accession>
<dbReference type="InterPro" id="IPR010065">
    <property type="entry name" value="AA_ABC_transptr_permease_3TM"/>
</dbReference>
<dbReference type="GO" id="GO:0043190">
    <property type="term" value="C:ATP-binding cassette (ABC) transporter complex"/>
    <property type="evidence" value="ECO:0007669"/>
    <property type="project" value="InterPro"/>
</dbReference>
<dbReference type="GO" id="GO:0022857">
    <property type="term" value="F:transmembrane transporter activity"/>
    <property type="evidence" value="ECO:0007669"/>
    <property type="project" value="InterPro"/>
</dbReference>
<feature type="transmembrane region" description="Helical" evidence="8">
    <location>
        <begin position="146"/>
        <end position="167"/>
    </location>
</feature>